<dbReference type="RefSeq" id="WP_336349424.1">
    <property type="nucleotide sequence ID" value="NZ_JAZAQL010000001.1"/>
</dbReference>
<gene>
    <name evidence="2" type="ORF">ACFQGB_06195</name>
</gene>
<feature type="domain" description="SpoVT-AbrB" evidence="1">
    <location>
        <begin position="10"/>
        <end position="56"/>
    </location>
</feature>
<evidence type="ECO:0000259" key="1">
    <source>
        <dbReference type="SMART" id="SM00966"/>
    </source>
</evidence>
<keyword evidence="2" id="KW-0238">DNA-binding</keyword>
<dbReference type="NCBIfam" id="TIGR01439">
    <property type="entry name" value="lp_hng_hel_AbrB"/>
    <property type="match status" value="1"/>
</dbReference>
<name>A0ABD5VC37_9EURY</name>
<dbReference type="AlphaFoldDB" id="A0ABD5VC37"/>
<dbReference type="Gene3D" id="2.10.260.10">
    <property type="match status" value="1"/>
</dbReference>
<comment type="caution">
    <text evidence="2">The sequence shown here is derived from an EMBL/GenBank/DDBJ whole genome shotgun (WGS) entry which is preliminary data.</text>
</comment>
<keyword evidence="3" id="KW-1185">Reference proteome</keyword>
<dbReference type="InterPro" id="IPR007159">
    <property type="entry name" value="SpoVT-AbrB_dom"/>
</dbReference>
<dbReference type="InterPro" id="IPR037914">
    <property type="entry name" value="SpoVT-AbrB_sf"/>
</dbReference>
<protein>
    <submittedName>
        <fullName evidence="2">AbrB/MazE/SpoVT family DNA-binding domain-containing protein</fullName>
    </submittedName>
</protein>
<reference evidence="2 3" key="1">
    <citation type="journal article" date="2019" name="Int. J. Syst. Evol. Microbiol.">
        <title>The Global Catalogue of Microorganisms (GCM) 10K type strain sequencing project: providing services to taxonomists for standard genome sequencing and annotation.</title>
        <authorList>
            <consortium name="The Broad Institute Genomics Platform"/>
            <consortium name="The Broad Institute Genome Sequencing Center for Infectious Disease"/>
            <person name="Wu L."/>
            <person name="Ma J."/>
        </authorList>
    </citation>
    <scope>NUCLEOTIDE SEQUENCE [LARGE SCALE GENOMIC DNA]</scope>
    <source>
        <strain evidence="2 3">GX26</strain>
    </source>
</reference>
<accession>A0ABD5VC37</accession>
<sequence>MATGEAPEETKVSERGMVTIPAAIRRHLDIDEGDKLRWQVTSDGALSVEVVHQREGVFDDFEPVDVGRTNAVEAERDFGDE</sequence>
<dbReference type="Proteomes" id="UP001596395">
    <property type="component" value="Unassembled WGS sequence"/>
</dbReference>
<evidence type="ECO:0000313" key="3">
    <source>
        <dbReference type="Proteomes" id="UP001596395"/>
    </source>
</evidence>
<proteinExistence type="predicted"/>
<dbReference type="SUPFAM" id="SSF89447">
    <property type="entry name" value="AbrB/MazE/MraZ-like"/>
    <property type="match status" value="1"/>
</dbReference>
<organism evidence="2 3">
    <name type="scientific">Halorubellus litoreus</name>
    <dbReference type="NCBI Taxonomy" id="755308"/>
    <lineage>
        <taxon>Archaea</taxon>
        <taxon>Methanobacteriati</taxon>
        <taxon>Methanobacteriota</taxon>
        <taxon>Stenosarchaea group</taxon>
        <taxon>Halobacteria</taxon>
        <taxon>Halobacteriales</taxon>
        <taxon>Halorubellaceae</taxon>
        <taxon>Halorubellus</taxon>
    </lineage>
</organism>
<evidence type="ECO:0000313" key="2">
    <source>
        <dbReference type="EMBL" id="MFC6952448.1"/>
    </source>
</evidence>
<dbReference type="EMBL" id="JBHSXN010000001">
    <property type="protein sequence ID" value="MFC6952448.1"/>
    <property type="molecule type" value="Genomic_DNA"/>
</dbReference>
<dbReference type="SMART" id="SM00966">
    <property type="entry name" value="SpoVT_AbrB"/>
    <property type="match status" value="1"/>
</dbReference>
<dbReference type="Pfam" id="PF04014">
    <property type="entry name" value="MazE_antitoxin"/>
    <property type="match status" value="1"/>
</dbReference>
<dbReference type="GO" id="GO:0003677">
    <property type="term" value="F:DNA binding"/>
    <property type="evidence" value="ECO:0007669"/>
    <property type="project" value="UniProtKB-KW"/>
</dbReference>